<evidence type="ECO:0000259" key="4">
    <source>
        <dbReference type="Pfam" id="PF09745"/>
    </source>
</evidence>
<keyword evidence="2" id="KW-0175">Coiled coil</keyword>
<feature type="compositionally biased region" description="Basic and acidic residues" evidence="3">
    <location>
        <begin position="12"/>
        <end position="43"/>
    </location>
</feature>
<dbReference type="PANTHER" id="PTHR31938:SF4">
    <property type="entry name" value="NUCLEAR SPECKLE SPLICING REGULATORY PROTEIN 1"/>
    <property type="match status" value="1"/>
</dbReference>
<dbReference type="Pfam" id="PF09745">
    <property type="entry name" value="NSRP1_N"/>
    <property type="match status" value="1"/>
</dbReference>
<gene>
    <name evidence="5" type="ORF">L9F63_027615</name>
</gene>
<proteinExistence type="inferred from homology"/>
<evidence type="ECO:0000256" key="2">
    <source>
        <dbReference type="ARBA" id="ARBA00023054"/>
    </source>
</evidence>
<protein>
    <recommendedName>
        <fullName evidence="4">Nuclear speckle splicing regulatory protein 1 N-terminal domain-containing protein</fullName>
    </recommendedName>
</protein>
<reference evidence="5" key="1">
    <citation type="journal article" date="2023" name="IScience">
        <title>Live-bearing cockroach genome reveals convergent evolutionary mechanisms linked to viviparity in insects and beyond.</title>
        <authorList>
            <person name="Fouks B."/>
            <person name="Harrison M.C."/>
            <person name="Mikhailova A.A."/>
            <person name="Marchal E."/>
            <person name="English S."/>
            <person name="Carruthers M."/>
            <person name="Jennings E.C."/>
            <person name="Chiamaka E.L."/>
            <person name="Frigard R.A."/>
            <person name="Pippel M."/>
            <person name="Attardo G.M."/>
            <person name="Benoit J.B."/>
            <person name="Bornberg-Bauer E."/>
            <person name="Tobe S.S."/>
        </authorList>
    </citation>
    <scope>NUCLEOTIDE SEQUENCE</scope>
    <source>
        <strain evidence="5">Stay&amp;Tobe</strain>
    </source>
</reference>
<dbReference type="EMBL" id="JASPKZ010003491">
    <property type="protein sequence ID" value="KAJ9593142.1"/>
    <property type="molecule type" value="Genomic_DNA"/>
</dbReference>
<evidence type="ECO:0000313" key="6">
    <source>
        <dbReference type="Proteomes" id="UP001233999"/>
    </source>
</evidence>
<evidence type="ECO:0000256" key="3">
    <source>
        <dbReference type="SAM" id="MobiDB-lite"/>
    </source>
</evidence>
<dbReference type="PANTHER" id="PTHR31938">
    <property type="entry name" value="NUCLEAR SPECKLE SPLICING REGULATORY PROTEIN 1"/>
    <property type="match status" value="1"/>
</dbReference>
<evidence type="ECO:0000313" key="5">
    <source>
        <dbReference type="EMBL" id="KAJ9593142.1"/>
    </source>
</evidence>
<sequence>PRYIQSLLKASRTQERETKERRVDREVQKEREAEGEEFKDKEAFVTSSYRKKIEESQKMDEEEKHQDKIEGL</sequence>
<dbReference type="InterPro" id="IPR042816">
    <property type="entry name" value="Nsrp1"/>
</dbReference>
<comment type="caution">
    <text evidence="5">The sequence shown here is derived from an EMBL/GenBank/DDBJ whole genome shotgun (WGS) entry which is preliminary data.</text>
</comment>
<feature type="region of interest" description="Disordered" evidence="3">
    <location>
        <begin position="1"/>
        <end position="72"/>
    </location>
</feature>
<dbReference type="AlphaFoldDB" id="A0AAD8EKR0"/>
<keyword evidence="6" id="KW-1185">Reference proteome</keyword>
<accession>A0AAD8EKR0</accession>
<dbReference type="GO" id="GO:0000381">
    <property type="term" value="P:regulation of alternative mRNA splicing, via spliceosome"/>
    <property type="evidence" value="ECO:0007669"/>
    <property type="project" value="InterPro"/>
</dbReference>
<feature type="compositionally biased region" description="Basic and acidic residues" evidence="3">
    <location>
        <begin position="51"/>
        <end position="72"/>
    </location>
</feature>
<feature type="domain" description="Nuclear speckle splicing regulatory protein 1 N-terminal" evidence="4">
    <location>
        <begin position="1"/>
        <end position="70"/>
    </location>
</feature>
<dbReference type="Proteomes" id="UP001233999">
    <property type="component" value="Unassembled WGS sequence"/>
</dbReference>
<dbReference type="InterPro" id="IPR018612">
    <property type="entry name" value="NSRP1_N"/>
</dbReference>
<name>A0AAD8EKR0_DIPPU</name>
<comment type="similarity">
    <text evidence="1">Belongs to the NSRP1 family.</text>
</comment>
<evidence type="ECO:0000256" key="1">
    <source>
        <dbReference type="ARBA" id="ARBA00010126"/>
    </source>
</evidence>
<feature type="non-terminal residue" evidence="5">
    <location>
        <position position="1"/>
    </location>
</feature>
<organism evidence="5 6">
    <name type="scientific">Diploptera punctata</name>
    <name type="common">Pacific beetle cockroach</name>
    <dbReference type="NCBI Taxonomy" id="6984"/>
    <lineage>
        <taxon>Eukaryota</taxon>
        <taxon>Metazoa</taxon>
        <taxon>Ecdysozoa</taxon>
        <taxon>Arthropoda</taxon>
        <taxon>Hexapoda</taxon>
        <taxon>Insecta</taxon>
        <taxon>Pterygota</taxon>
        <taxon>Neoptera</taxon>
        <taxon>Polyneoptera</taxon>
        <taxon>Dictyoptera</taxon>
        <taxon>Blattodea</taxon>
        <taxon>Blaberoidea</taxon>
        <taxon>Blaberidae</taxon>
        <taxon>Diplopterinae</taxon>
        <taxon>Diploptera</taxon>
    </lineage>
</organism>
<reference evidence="5" key="2">
    <citation type="submission" date="2023-05" db="EMBL/GenBank/DDBJ databases">
        <authorList>
            <person name="Fouks B."/>
        </authorList>
    </citation>
    <scope>NUCLEOTIDE SEQUENCE</scope>
    <source>
        <strain evidence="5">Stay&amp;Tobe</strain>
        <tissue evidence="5">Testes</tissue>
    </source>
</reference>